<dbReference type="RefSeq" id="WP_213036671.1">
    <property type="nucleotide sequence ID" value="NZ_CAJNBL010000041.1"/>
</dbReference>
<keyword evidence="1" id="KW-0732">Signal</keyword>
<dbReference type="PANTHER" id="PTHR36302">
    <property type="entry name" value="BLR7088 PROTEIN"/>
    <property type="match status" value="1"/>
</dbReference>
<evidence type="ECO:0000313" key="3">
    <source>
        <dbReference type="Proteomes" id="UP000675882"/>
    </source>
</evidence>
<feature type="chain" id="PRO_5038069061" evidence="1">
    <location>
        <begin position="19"/>
        <end position="152"/>
    </location>
</feature>
<accession>A0A916FB36</accession>
<feature type="signal peptide" evidence="1">
    <location>
        <begin position="1"/>
        <end position="18"/>
    </location>
</feature>
<dbReference type="Proteomes" id="UP000675882">
    <property type="component" value="Unassembled WGS sequence"/>
</dbReference>
<dbReference type="PANTHER" id="PTHR36302:SF1">
    <property type="entry name" value="COPPER CHAPERONE PCU(A)C"/>
    <property type="match status" value="1"/>
</dbReference>
<evidence type="ECO:0000256" key="1">
    <source>
        <dbReference type="SAM" id="SignalP"/>
    </source>
</evidence>
<dbReference type="Pfam" id="PF04314">
    <property type="entry name" value="PCuAC"/>
    <property type="match status" value="1"/>
</dbReference>
<evidence type="ECO:0000313" key="2">
    <source>
        <dbReference type="EMBL" id="CAE6734894.1"/>
    </source>
</evidence>
<dbReference type="InterPro" id="IPR007410">
    <property type="entry name" value="LpqE-like"/>
</dbReference>
<reference evidence="2" key="1">
    <citation type="submission" date="2021-02" db="EMBL/GenBank/DDBJ databases">
        <authorList>
            <person name="Han P."/>
        </authorList>
    </citation>
    <scope>NUCLEOTIDE SEQUENCE</scope>
    <source>
        <strain evidence="2">Candidatus Nitrotoga sp. ZN8</strain>
    </source>
</reference>
<name>A0A916FB36_9PROT</name>
<dbReference type="Gene3D" id="2.60.40.1890">
    <property type="entry name" value="PCu(A)C copper chaperone"/>
    <property type="match status" value="1"/>
</dbReference>
<dbReference type="InterPro" id="IPR058248">
    <property type="entry name" value="Lxx211020-like"/>
</dbReference>
<dbReference type="SUPFAM" id="SSF110087">
    <property type="entry name" value="DR1885-like metal-binding protein"/>
    <property type="match status" value="1"/>
</dbReference>
<protein>
    <submittedName>
        <fullName evidence="2">Copper metallochaperone, bacterial analog of Cox17 protein</fullName>
    </submittedName>
</protein>
<organism evidence="2 3">
    <name type="scientific">Candidatus Nitrotoga fabula</name>
    <dbReference type="NCBI Taxonomy" id="2182327"/>
    <lineage>
        <taxon>Bacteria</taxon>
        <taxon>Pseudomonadati</taxon>
        <taxon>Pseudomonadota</taxon>
        <taxon>Betaproteobacteria</taxon>
        <taxon>Nitrosomonadales</taxon>
        <taxon>Gallionellaceae</taxon>
        <taxon>Candidatus Nitrotoga</taxon>
    </lineage>
</organism>
<dbReference type="EMBL" id="CAJNBL010000041">
    <property type="protein sequence ID" value="CAE6734894.1"/>
    <property type="molecule type" value="Genomic_DNA"/>
</dbReference>
<comment type="caution">
    <text evidence="2">The sequence shown here is derived from an EMBL/GenBank/DDBJ whole genome shotgun (WGS) entry which is preliminary data.</text>
</comment>
<keyword evidence="3" id="KW-1185">Reference proteome</keyword>
<proteinExistence type="predicted"/>
<gene>
    <name evidence="2" type="ORF">NTGZN8_60083</name>
</gene>
<dbReference type="InterPro" id="IPR036182">
    <property type="entry name" value="PCuAC_sf"/>
</dbReference>
<dbReference type="AlphaFoldDB" id="A0A916FB36"/>
<sequence length="152" mass="15930">MRIIIATIVLFFSIQAWAGNVAVSDASARATAPGQDSATIRLSITSQKDGRLVAVSSAIAGAVEIHGMVHENGMMKMRPMDSLPLPAGKTVKLGAGGTHVMLLGLKKPLKTGDIVPLVITVEFTDKKQEKVDVNAGVKPLATGRGGHDHSMH</sequence>